<name>A0AAV4VBV3_9ARAC</name>
<keyword evidence="2" id="KW-1185">Reference proteome</keyword>
<organism evidence="1 2">
    <name type="scientific">Caerostris darwini</name>
    <dbReference type="NCBI Taxonomy" id="1538125"/>
    <lineage>
        <taxon>Eukaryota</taxon>
        <taxon>Metazoa</taxon>
        <taxon>Ecdysozoa</taxon>
        <taxon>Arthropoda</taxon>
        <taxon>Chelicerata</taxon>
        <taxon>Arachnida</taxon>
        <taxon>Araneae</taxon>
        <taxon>Araneomorphae</taxon>
        <taxon>Entelegynae</taxon>
        <taxon>Araneoidea</taxon>
        <taxon>Araneidae</taxon>
        <taxon>Caerostris</taxon>
    </lineage>
</organism>
<comment type="caution">
    <text evidence="1">The sequence shown here is derived from an EMBL/GenBank/DDBJ whole genome shotgun (WGS) entry which is preliminary data.</text>
</comment>
<evidence type="ECO:0000313" key="1">
    <source>
        <dbReference type="EMBL" id="GIY67866.1"/>
    </source>
</evidence>
<sequence length="104" mass="11774">MLKFTFSFEQLLQKSQLIPFHRPDLLEAQTLSEFQFEPFFKGGLNPREADTVSLASLEDGEIFSVKFLIWKIGSGFIHHPGTRTQNPPKGIAVQTVAVFYSQIS</sequence>
<dbReference type="EMBL" id="BPLQ01012784">
    <property type="protein sequence ID" value="GIY67866.1"/>
    <property type="molecule type" value="Genomic_DNA"/>
</dbReference>
<dbReference type="AlphaFoldDB" id="A0AAV4VBV3"/>
<gene>
    <name evidence="1" type="ORF">CDAR_478461</name>
</gene>
<dbReference type="Proteomes" id="UP001054837">
    <property type="component" value="Unassembled WGS sequence"/>
</dbReference>
<reference evidence="1 2" key="1">
    <citation type="submission" date="2021-06" db="EMBL/GenBank/DDBJ databases">
        <title>Caerostris darwini draft genome.</title>
        <authorList>
            <person name="Kono N."/>
            <person name="Arakawa K."/>
        </authorList>
    </citation>
    <scope>NUCLEOTIDE SEQUENCE [LARGE SCALE GENOMIC DNA]</scope>
</reference>
<protein>
    <submittedName>
        <fullName evidence="1">Uncharacterized protein</fullName>
    </submittedName>
</protein>
<proteinExistence type="predicted"/>
<evidence type="ECO:0000313" key="2">
    <source>
        <dbReference type="Proteomes" id="UP001054837"/>
    </source>
</evidence>
<accession>A0AAV4VBV3</accession>